<gene>
    <name evidence="1" type="ORF">S01H1_11655</name>
</gene>
<dbReference type="InterPro" id="IPR012347">
    <property type="entry name" value="Ferritin-like"/>
</dbReference>
<accession>X0SYR5</accession>
<dbReference type="EMBL" id="BARS01005944">
    <property type="protein sequence ID" value="GAF81057.1"/>
    <property type="molecule type" value="Genomic_DNA"/>
</dbReference>
<evidence type="ECO:0000313" key="1">
    <source>
        <dbReference type="EMBL" id="GAF81057.1"/>
    </source>
</evidence>
<evidence type="ECO:0008006" key="2">
    <source>
        <dbReference type="Google" id="ProtNLM"/>
    </source>
</evidence>
<dbReference type="SUPFAM" id="SSF47240">
    <property type="entry name" value="Ferritin-like"/>
    <property type="match status" value="1"/>
</dbReference>
<reference evidence="1" key="1">
    <citation type="journal article" date="2014" name="Front. Microbiol.">
        <title>High frequency of phylogenetically diverse reductive dehalogenase-homologous genes in deep subseafloor sedimentary metagenomes.</title>
        <authorList>
            <person name="Kawai M."/>
            <person name="Futagami T."/>
            <person name="Toyoda A."/>
            <person name="Takaki Y."/>
            <person name="Nishi S."/>
            <person name="Hori S."/>
            <person name="Arai W."/>
            <person name="Tsubouchi T."/>
            <person name="Morono Y."/>
            <person name="Uchiyama I."/>
            <person name="Ito T."/>
            <person name="Fujiyama A."/>
            <person name="Inagaki F."/>
            <person name="Takami H."/>
        </authorList>
    </citation>
    <scope>NUCLEOTIDE SEQUENCE</scope>
    <source>
        <strain evidence="1">Expedition CK06-06</strain>
    </source>
</reference>
<organism evidence="1">
    <name type="scientific">marine sediment metagenome</name>
    <dbReference type="NCBI Taxonomy" id="412755"/>
    <lineage>
        <taxon>unclassified sequences</taxon>
        <taxon>metagenomes</taxon>
        <taxon>ecological metagenomes</taxon>
    </lineage>
</organism>
<protein>
    <recommendedName>
        <fullName evidence="2">Rubrerythrin diiron-binding domain-containing protein</fullName>
    </recommendedName>
</protein>
<dbReference type="AlphaFoldDB" id="X0SYR5"/>
<feature type="non-terminal residue" evidence="1">
    <location>
        <position position="108"/>
    </location>
</feature>
<proteinExistence type="predicted"/>
<dbReference type="Gene3D" id="1.20.1260.10">
    <property type="match status" value="1"/>
</dbReference>
<sequence length="108" mass="12004">MEEKTVAVQALRQAILLGQDGYKFYPEAAERTADPRGQEMFHFLADDEKLHLRTVQDQYEALSAGKGWVSFPEAVERCPEPDFGELSRAVEGVKTIDLDKPPLPAGKG</sequence>
<comment type="caution">
    <text evidence="1">The sequence shown here is derived from an EMBL/GenBank/DDBJ whole genome shotgun (WGS) entry which is preliminary data.</text>
</comment>
<name>X0SYR5_9ZZZZ</name>
<dbReference type="InterPro" id="IPR009078">
    <property type="entry name" value="Ferritin-like_SF"/>
</dbReference>